<gene>
    <name evidence="8" type="ORF">HC352_05870</name>
</gene>
<reference evidence="8 9" key="1">
    <citation type="submission" date="2020-03" db="EMBL/GenBank/DDBJ databases">
        <title>Complete genome of Arcanobacterium buesumensis sp. nov. strain 2701.</title>
        <authorList>
            <person name="Borowiak M."/>
            <person name="Alssahen M."/>
            <person name="Laemmler C."/>
            <person name="Malorny B."/>
            <person name="Hassan A."/>
            <person name="Prenger-Berninghoff E."/>
            <person name="Ploetz M."/>
            <person name="Abdulmawjood A."/>
        </authorList>
    </citation>
    <scope>NUCLEOTIDE SEQUENCE [LARGE SCALE GENOMIC DNA]</scope>
    <source>
        <strain evidence="8 9">2701</strain>
    </source>
</reference>
<dbReference type="GO" id="GO:0016491">
    <property type="term" value="F:oxidoreductase activity"/>
    <property type="evidence" value="ECO:0007669"/>
    <property type="project" value="InterPro"/>
</dbReference>
<dbReference type="InterPro" id="IPR003834">
    <property type="entry name" value="Cyt_c_assmbl_TM_dom"/>
</dbReference>
<feature type="transmembrane region" description="Helical" evidence="6">
    <location>
        <begin position="182"/>
        <end position="204"/>
    </location>
</feature>
<dbReference type="PROSITE" id="PS51352">
    <property type="entry name" value="THIOREDOXIN_2"/>
    <property type="match status" value="1"/>
</dbReference>
<keyword evidence="4 6" id="KW-1133">Transmembrane helix</keyword>
<accession>A0A6H2ENR4</accession>
<organism evidence="8 9">
    <name type="scientific">Arcanobacterium buesumense</name>
    <dbReference type="NCBI Taxonomy" id="2722751"/>
    <lineage>
        <taxon>Bacteria</taxon>
        <taxon>Bacillati</taxon>
        <taxon>Actinomycetota</taxon>
        <taxon>Actinomycetes</taxon>
        <taxon>Actinomycetales</taxon>
        <taxon>Actinomycetaceae</taxon>
        <taxon>Arcanobacterium</taxon>
    </lineage>
</organism>
<feature type="transmembrane region" description="Helical" evidence="6">
    <location>
        <begin position="108"/>
        <end position="130"/>
    </location>
</feature>
<keyword evidence="2" id="KW-1003">Cell membrane</keyword>
<sequence length="583" mass="62092">MMSLVLIGLLGGFITGISPCILPVLPVIFLSGAQGAQTTKPSTTPGLLSGNLISLNDTPATSTVTTQTTKPASKWHPYAVVGGLVLSFTTFTLFGSALLTLLNLPQDFIRWAGVAMLFLIGIAMLIPRLMEILEKPFSRFAKTGNSTSSNGFWLGVVLGAAYVPCAGPVLAAVSVAGTTGKIGADTVALALSFGIGTAIPLLFFALSGQKLTERISAFRTRQQLIRSIAGIAMIGLALGIVFDVPAKIQRALPDWTSSLQKSTESLYPTQQNGPCVDGATELANCGQLPEISGAVAWYNTPDNQPLSESDRAGKVTLVDFWAYSCINCQRSIPGIEKLYETYKDSGLQVIGVHSPEYAFEKVPENVKAGGDKLGITYPIAVDSNLVTWQNFDNHYWPAHYLADATGQLRAIKYGEGAEATTERQIRDLLREANPNVTLPEPIFSNANDDASARAPRTPETYLGSARAERYAGGSLSNGTIDASFPESLKPDNFALNGTWKVSPQSITPVNADGKLRLSWRGAHVYLVASGEGTITWNNDGKESTMKISGVPNAQEIVNTTPESSGTVELTVSPGVELYSFTFG</sequence>
<proteinExistence type="predicted"/>
<feature type="domain" description="Thioredoxin" evidence="7">
    <location>
        <begin position="282"/>
        <end position="434"/>
    </location>
</feature>
<comment type="subcellular location">
    <subcellularLocation>
        <location evidence="1">Cell membrane</location>
        <topology evidence="1">Multi-pass membrane protein</topology>
    </subcellularLocation>
</comment>
<dbReference type="InterPro" id="IPR041017">
    <property type="entry name" value="Thioredoxin_10"/>
</dbReference>
<dbReference type="PANTHER" id="PTHR42852">
    <property type="entry name" value="THIOL:DISULFIDE INTERCHANGE PROTEIN DSBE"/>
    <property type="match status" value="1"/>
</dbReference>
<evidence type="ECO:0000313" key="9">
    <source>
        <dbReference type="Proteomes" id="UP000502298"/>
    </source>
</evidence>
<evidence type="ECO:0000256" key="3">
    <source>
        <dbReference type="ARBA" id="ARBA00022692"/>
    </source>
</evidence>
<dbReference type="Proteomes" id="UP000502298">
    <property type="component" value="Chromosome"/>
</dbReference>
<dbReference type="GO" id="GO:0017004">
    <property type="term" value="P:cytochrome complex assembly"/>
    <property type="evidence" value="ECO:0007669"/>
    <property type="project" value="InterPro"/>
</dbReference>
<evidence type="ECO:0000256" key="2">
    <source>
        <dbReference type="ARBA" id="ARBA00022475"/>
    </source>
</evidence>
<dbReference type="InterPro" id="IPR036249">
    <property type="entry name" value="Thioredoxin-like_sf"/>
</dbReference>
<feature type="transmembrane region" description="Helical" evidence="6">
    <location>
        <begin position="6"/>
        <end position="30"/>
    </location>
</feature>
<feature type="transmembrane region" description="Helical" evidence="6">
    <location>
        <begin position="78"/>
        <end position="102"/>
    </location>
</feature>
<dbReference type="Pfam" id="PF08534">
    <property type="entry name" value="Redoxin"/>
    <property type="match status" value="1"/>
</dbReference>
<protein>
    <submittedName>
        <fullName evidence="8">Redoxin domain-containing protein</fullName>
    </submittedName>
</protein>
<dbReference type="InterPro" id="IPR050553">
    <property type="entry name" value="Thioredoxin_ResA/DsbE_sf"/>
</dbReference>
<keyword evidence="5 6" id="KW-0472">Membrane</keyword>
<dbReference type="SUPFAM" id="SSF52833">
    <property type="entry name" value="Thioredoxin-like"/>
    <property type="match status" value="1"/>
</dbReference>
<name>A0A6H2ENR4_9ACTO</name>
<feature type="transmembrane region" description="Helical" evidence="6">
    <location>
        <begin position="224"/>
        <end position="242"/>
    </location>
</feature>
<evidence type="ECO:0000259" key="7">
    <source>
        <dbReference type="PROSITE" id="PS51352"/>
    </source>
</evidence>
<dbReference type="Gene3D" id="3.40.30.10">
    <property type="entry name" value="Glutaredoxin"/>
    <property type="match status" value="1"/>
</dbReference>
<evidence type="ECO:0000256" key="4">
    <source>
        <dbReference type="ARBA" id="ARBA00022989"/>
    </source>
</evidence>
<dbReference type="GO" id="GO:0005886">
    <property type="term" value="C:plasma membrane"/>
    <property type="evidence" value="ECO:0007669"/>
    <property type="project" value="UniProtKB-SubCell"/>
</dbReference>
<dbReference type="KEGG" id="arca:HC352_05870"/>
<dbReference type="Pfam" id="PF17991">
    <property type="entry name" value="Thioredoxin_10"/>
    <property type="match status" value="1"/>
</dbReference>
<dbReference type="InterPro" id="IPR013740">
    <property type="entry name" value="Redoxin"/>
</dbReference>
<feature type="transmembrane region" description="Helical" evidence="6">
    <location>
        <begin position="151"/>
        <end position="176"/>
    </location>
</feature>
<dbReference type="InterPro" id="IPR013766">
    <property type="entry name" value="Thioredoxin_domain"/>
</dbReference>
<dbReference type="Gene3D" id="2.60.120.260">
    <property type="entry name" value="Galactose-binding domain-like"/>
    <property type="match status" value="1"/>
</dbReference>
<dbReference type="EMBL" id="CP050804">
    <property type="protein sequence ID" value="QJC22704.1"/>
    <property type="molecule type" value="Genomic_DNA"/>
</dbReference>
<keyword evidence="3 6" id="KW-0812">Transmembrane</keyword>
<evidence type="ECO:0000256" key="5">
    <source>
        <dbReference type="ARBA" id="ARBA00023136"/>
    </source>
</evidence>
<evidence type="ECO:0000256" key="6">
    <source>
        <dbReference type="SAM" id="Phobius"/>
    </source>
</evidence>
<evidence type="ECO:0000313" key="8">
    <source>
        <dbReference type="EMBL" id="QJC22704.1"/>
    </source>
</evidence>
<dbReference type="Pfam" id="PF02683">
    <property type="entry name" value="DsbD_TM"/>
    <property type="match status" value="1"/>
</dbReference>
<evidence type="ECO:0000256" key="1">
    <source>
        <dbReference type="ARBA" id="ARBA00004651"/>
    </source>
</evidence>
<dbReference type="AlphaFoldDB" id="A0A6H2ENR4"/>
<dbReference type="PANTHER" id="PTHR42852:SF13">
    <property type="entry name" value="PROTEIN DIPZ"/>
    <property type="match status" value="1"/>
</dbReference>
<keyword evidence="9" id="KW-1185">Reference proteome</keyword>